<evidence type="ECO:0000256" key="4">
    <source>
        <dbReference type="ARBA" id="ARBA00022989"/>
    </source>
</evidence>
<evidence type="ECO:0000256" key="3">
    <source>
        <dbReference type="ARBA" id="ARBA00022692"/>
    </source>
</evidence>
<protein>
    <submittedName>
        <fullName evidence="7">Na/Pi cotransporter family protein</fullName>
    </submittedName>
</protein>
<keyword evidence="4 6" id="KW-1133">Transmembrane helix</keyword>
<organism evidence="7 8">
    <name type="scientific">Candidatus Iainarchaeum sp</name>
    <dbReference type="NCBI Taxonomy" id="3101447"/>
    <lineage>
        <taxon>Archaea</taxon>
        <taxon>Candidatus Iainarchaeota</taxon>
        <taxon>Candidatus Iainarchaeia</taxon>
        <taxon>Candidatus Iainarchaeales</taxon>
        <taxon>Candidatus Iainarchaeaceae</taxon>
        <taxon>Candidatus Iainarchaeum</taxon>
    </lineage>
</organism>
<feature type="transmembrane region" description="Helical" evidence="6">
    <location>
        <begin position="46"/>
        <end position="75"/>
    </location>
</feature>
<dbReference type="Pfam" id="PF02690">
    <property type="entry name" value="Na_Pi_cotrans"/>
    <property type="match status" value="1"/>
</dbReference>
<dbReference type="NCBIfam" id="NF037997">
    <property type="entry name" value="Na_Pi_symport"/>
    <property type="match status" value="1"/>
</dbReference>
<feature type="transmembrane region" description="Helical" evidence="6">
    <location>
        <begin position="6"/>
        <end position="25"/>
    </location>
</feature>
<evidence type="ECO:0000256" key="6">
    <source>
        <dbReference type="SAM" id="Phobius"/>
    </source>
</evidence>
<evidence type="ECO:0000256" key="2">
    <source>
        <dbReference type="ARBA" id="ARBA00022475"/>
    </source>
</evidence>
<evidence type="ECO:0000313" key="7">
    <source>
        <dbReference type="EMBL" id="RLG69192.1"/>
    </source>
</evidence>
<dbReference type="InterPro" id="IPR003841">
    <property type="entry name" value="Na/Pi_transpt"/>
</dbReference>
<evidence type="ECO:0000313" key="8">
    <source>
        <dbReference type="Proteomes" id="UP000277633"/>
    </source>
</evidence>
<feature type="transmembrane region" description="Helical" evidence="6">
    <location>
        <begin position="87"/>
        <end position="112"/>
    </location>
</feature>
<proteinExistence type="predicted"/>
<dbReference type="GO" id="GO:0005886">
    <property type="term" value="C:plasma membrane"/>
    <property type="evidence" value="ECO:0007669"/>
    <property type="project" value="UniProtKB-SubCell"/>
</dbReference>
<keyword evidence="2" id="KW-1003">Cell membrane</keyword>
<keyword evidence="5 6" id="KW-0472">Membrane</keyword>
<gene>
    <name evidence="7" type="ORF">DRO07_02625</name>
</gene>
<comment type="subcellular location">
    <subcellularLocation>
        <location evidence="1">Cell membrane</location>
        <topology evidence="1">Multi-pass membrane protein</topology>
    </subcellularLocation>
</comment>
<sequence length="115" mass="12212">MDAISTLFGVFGGLAIFLFGLHYLSNSLKKVAGSKLKKLLEKLTSNRLKACAIGAFVTAVIQSSSMTMVTLIGFLNAGMLALEQAVWVMLGAEIGTTITAQIIAFKIGTLYLPII</sequence>
<dbReference type="GO" id="GO:0005436">
    <property type="term" value="F:sodium:phosphate symporter activity"/>
    <property type="evidence" value="ECO:0007669"/>
    <property type="project" value="InterPro"/>
</dbReference>
<comment type="caution">
    <text evidence="7">The sequence shown here is derived from an EMBL/GenBank/DDBJ whole genome shotgun (WGS) entry which is preliminary data.</text>
</comment>
<dbReference type="EMBL" id="QMWO01000092">
    <property type="protein sequence ID" value="RLG69192.1"/>
    <property type="molecule type" value="Genomic_DNA"/>
</dbReference>
<dbReference type="Proteomes" id="UP000277633">
    <property type="component" value="Unassembled WGS sequence"/>
</dbReference>
<feature type="non-terminal residue" evidence="7">
    <location>
        <position position="115"/>
    </location>
</feature>
<dbReference type="AlphaFoldDB" id="A0A497JI89"/>
<dbReference type="PANTHER" id="PTHR10010:SF46">
    <property type="entry name" value="SODIUM-DEPENDENT PHOSPHATE TRANSPORT PROTEIN 2B"/>
    <property type="match status" value="1"/>
</dbReference>
<reference evidence="7 8" key="1">
    <citation type="submission" date="2018-06" db="EMBL/GenBank/DDBJ databases">
        <title>Extensive metabolic versatility and redundancy in microbially diverse, dynamic hydrothermal sediments.</title>
        <authorList>
            <person name="Dombrowski N."/>
            <person name="Teske A."/>
            <person name="Baker B.J."/>
        </authorList>
    </citation>
    <scope>NUCLEOTIDE SEQUENCE [LARGE SCALE GENOMIC DNA]</scope>
    <source>
        <strain evidence="7">B9_G13</strain>
    </source>
</reference>
<evidence type="ECO:0000256" key="1">
    <source>
        <dbReference type="ARBA" id="ARBA00004651"/>
    </source>
</evidence>
<dbReference type="GO" id="GO:0044341">
    <property type="term" value="P:sodium-dependent phosphate transport"/>
    <property type="evidence" value="ECO:0007669"/>
    <property type="project" value="InterPro"/>
</dbReference>
<keyword evidence="3 6" id="KW-0812">Transmembrane</keyword>
<accession>A0A497JI89</accession>
<dbReference type="PANTHER" id="PTHR10010">
    <property type="entry name" value="SOLUTE CARRIER FAMILY 34 SODIUM PHOSPHATE , MEMBER 2-RELATED"/>
    <property type="match status" value="1"/>
</dbReference>
<name>A0A497JI89_9ARCH</name>
<evidence type="ECO:0000256" key="5">
    <source>
        <dbReference type="ARBA" id="ARBA00023136"/>
    </source>
</evidence>